<gene>
    <name evidence="3" type="ORF">JKL49_18020</name>
</gene>
<evidence type="ECO:0000313" key="4">
    <source>
        <dbReference type="Proteomes" id="UP000622580"/>
    </source>
</evidence>
<dbReference type="PROSITE" id="PS51208">
    <property type="entry name" value="AUTOTRANSPORTER"/>
    <property type="match status" value="1"/>
</dbReference>
<dbReference type="Proteomes" id="UP000622580">
    <property type="component" value="Unassembled WGS sequence"/>
</dbReference>
<reference evidence="3" key="1">
    <citation type="submission" date="2021-04" db="EMBL/GenBank/DDBJ databases">
        <title>Draft genome assembly of strain Phenylobacterium sp. 20VBR1 using MiniION and Illumina platforms.</title>
        <authorList>
            <person name="Thomas F.A."/>
            <person name="Krishnan K.P."/>
            <person name="Sinha R.K."/>
        </authorList>
    </citation>
    <scope>NUCLEOTIDE SEQUENCE</scope>
    <source>
        <strain evidence="3">20VBR1</strain>
    </source>
</reference>
<evidence type="ECO:0000256" key="1">
    <source>
        <dbReference type="SAM" id="MobiDB-lite"/>
    </source>
</evidence>
<sequence length="2031" mass="195173">MSERTQKLLRLAQALEGLRERLLADAADPTTAAALHRQFSGTLAELSSLRTLVGDSPASEATQRLYLALEALELAARSLPADNVVAISRPAARRARRLDETARRLIARAAAVALIIEAISPLSAAAAPGVNLDITNATPATAASGLVAQSRAVTFNRVGDRNNAQRRLDFGTSALAAINGDTSATATQSLFLFNCQVNLGACLFGGPPDKQRLAPYVLGYIAVQTNTLTYLDAAPQPEEMLDTLTGTVRAISQGSGAFGGGDGEPGGTVRLTNTAAVGSTGDYSAGLLAKSVGGTGVWSINVGLFTIPIYTNGGAAGPVTVDNRAAITTGGVSSPAIAALSIGGLGVQGGRGGDVSVTTTGNLTTAGSGAHGVLAESIGGRSINDSPNVTGGVAGRILVTVKAAIVTTGAKAYGVLARSLGGEGSRGDSASGVDDSSNAGGRGGDSGAVRVDIASGGAITTSGAGAHAVAGFSLGGQGGQGGGGNNAYAGATGGDGGLTGDVTLTNAGVLKTSGDRAYGMLGQSLAGKGGDGGDGDSIFVGQGGKGGASAPGGVITMTNTGTIATKGLESYGMFGQSLGGVGGDGGSSDGVFYSDAGNGGTAESARCRVYFVCPNGGAVTLSNMGTITTEGARAHALFLESIGGGGGNGGSAGGWISVSGGSGGDAGNGGLVTAINGKDGSLTVSGQGASAIFAQSVGGGGGNGGDAFGAGAFASVAVGGAGGAGGKGGQVVVQNNGLIKSSGLGADAIFAQSVGGGGGKGGSATAISVGAFVSASVAVGGSGGSGGDASTVNVKNTGAVEAAGDFANAIFAQSVGGGGGAGGQATSVAIAGGDKVAVAISVSVGGSGGDGGAGKRVDVANTGALTTYDFNAMGVFAQSVGGGGGRGGDASATAITAAGGKGTGVNVAVAVGGSGGRGGAGDIVNVDNSGIVRTYGDGSTGIFAQSVGGGGGAGGDASATTAAFNVGGQVKSAEIKVAVGGHGGAAGDGALVKVVNSGAIVTLGASANGVTAQSVGGGGGNGGAGSMGSLLEGIDIPTVLPDGKNEDNNTSLKKKATDKYATFKREFSRILSNPGSFGKNLARDVGKKTSKAPDSIAISIGVGGYGGAAGKGGEVVLSNTGEILTAGFMSSGVFAQSVGGGGGSGGGGDGGATGDMSIGGGLGGAGGASGAGGSVTVTNKGVISTLGDLSYGVLAQSVGGGGGIGGTGAGEISGGYSFSLSIGGKGGSVDNGGAVKVAQEGDVVTFGASSAGVLAQSIGGGGGIGSAANASNYLNVALGGSGTSGGNGGDVEVSVKGSIATSGKAAYGVLAQSVGGGGGLGGGVVPATLVFGVDPLGLVKIDTGIPYSVASLGMGGGGGKGGNGGAIKVTTSGAITTTGEGAHGIYAQSVGGGGGIGGTGANTFPAAIALSGSNGDKGTAGAITIIHTGDIKAFGDGAHGILAQSVGGAGSNGRGGDINITVGGAIQGGAKGGAGIFLSGGADNHLTIGGGVVSAKSYLAILGSDGDDAVDNSGRVIGEIGLGGGANSFTNRAAGVVESARVIALNGGTFANAGVVSPNGTGVLATTALLGTFTQGATGALQIDARYKAGTSDRINVSGSAALAGQVLLEPYHVLDLIPGKFLTVLSAASLTNNGITANNSDTLVIDYGLRATATELQVGTDKVDFVLAGLSPNQVAITRHIQASWAAGGTPAQEPLLDELAYQKNRPAYVSRVNILDPGAAPTQGVTPLMSSLTFVGGLMSCPGGEGATDVLHEGACYWAKAGGGSSRMESSATEPGYQQHAMRLQAGGQFALSQPGWFGGLSLGLEDSHFDSVAPAHSRARRVQAGGVIKREMGPLLLAAAASYQYSRADLSRTVNFPIALVSANSKPVTDLASLRLRAAYTAQGQSFYVRPSIEGEAYHLGLKGYRESGAPGLNLIVRDGDQSFTSGTANLEIGATHVTAKGVVLRPYANVGVTRFSENTWDVTARLESAPAAAPDFTVKTELPKQLNRAAIGLEADFDQGAIRVEYETRQGDRYRDDTAALKLRMQF</sequence>
<name>A0A941D2W3_9CAUL</name>
<evidence type="ECO:0000313" key="3">
    <source>
        <dbReference type="EMBL" id="MBR7621295.1"/>
    </source>
</evidence>
<dbReference type="InterPro" id="IPR005546">
    <property type="entry name" value="Autotransporte_beta"/>
</dbReference>
<dbReference type="RefSeq" id="WP_215342355.1">
    <property type="nucleotide sequence ID" value="NZ_JAGSGD010000001.1"/>
</dbReference>
<accession>A0A941D2W3</accession>
<dbReference type="SMART" id="SM00869">
    <property type="entry name" value="Autotransporter"/>
    <property type="match status" value="1"/>
</dbReference>
<feature type="region of interest" description="Disordered" evidence="1">
    <location>
        <begin position="421"/>
        <end position="445"/>
    </location>
</feature>
<dbReference type="SUPFAM" id="SSF103515">
    <property type="entry name" value="Autotransporter"/>
    <property type="match status" value="1"/>
</dbReference>
<keyword evidence="4" id="KW-1185">Reference proteome</keyword>
<protein>
    <submittedName>
        <fullName evidence="3">Autotransporter outer membrane beta-barrel domain-containing protein</fullName>
    </submittedName>
</protein>
<dbReference type="EMBL" id="JAGSGD010000001">
    <property type="protein sequence ID" value="MBR7621295.1"/>
    <property type="molecule type" value="Genomic_DNA"/>
</dbReference>
<organism evidence="3 4">
    <name type="scientific">Phenylobacterium glaciei</name>
    <dbReference type="NCBI Taxonomy" id="2803784"/>
    <lineage>
        <taxon>Bacteria</taxon>
        <taxon>Pseudomonadati</taxon>
        <taxon>Pseudomonadota</taxon>
        <taxon>Alphaproteobacteria</taxon>
        <taxon>Caulobacterales</taxon>
        <taxon>Caulobacteraceae</taxon>
        <taxon>Phenylobacterium</taxon>
    </lineage>
</organism>
<comment type="caution">
    <text evidence="3">The sequence shown here is derived from an EMBL/GenBank/DDBJ whole genome shotgun (WGS) entry which is preliminary data.</text>
</comment>
<evidence type="ECO:0000259" key="2">
    <source>
        <dbReference type="PROSITE" id="PS51208"/>
    </source>
</evidence>
<dbReference type="InterPro" id="IPR036709">
    <property type="entry name" value="Autotransporte_beta_dom_sf"/>
</dbReference>
<proteinExistence type="predicted"/>
<feature type="domain" description="Autotransporter" evidence="2">
    <location>
        <begin position="1752"/>
        <end position="2031"/>
    </location>
</feature>